<name>A0AAE0A4D5_9ROSI</name>
<organism evidence="1 2">
    <name type="scientific">Dipteronia sinensis</name>
    <dbReference type="NCBI Taxonomy" id="43782"/>
    <lineage>
        <taxon>Eukaryota</taxon>
        <taxon>Viridiplantae</taxon>
        <taxon>Streptophyta</taxon>
        <taxon>Embryophyta</taxon>
        <taxon>Tracheophyta</taxon>
        <taxon>Spermatophyta</taxon>
        <taxon>Magnoliopsida</taxon>
        <taxon>eudicotyledons</taxon>
        <taxon>Gunneridae</taxon>
        <taxon>Pentapetalae</taxon>
        <taxon>rosids</taxon>
        <taxon>malvids</taxon>
        <taxon>Sapindales</taxon>
        <taxon>Sapindaceae</taxon>
        <taxon>Hippocastanoideae</taxon>
        <taxon>Acereae</taxon>
        <taxon>Dipteronia</taxon>
    </lineage>
</organism>
<protein>
    <submittedName>
        <fullName evidence="1">Uncharacterized protein</fullName>
    </submittedName>
</protein>
<keyword evidence="2" id="KW-1185">Reference proteome</keyword>
<sequence>MIPAKFLSKLGFHELEIEGVKVKVSHVTDNFSVIDHKINRLRASLNKQRPVLGVDIKSVDQKQLRRNSDLLILFGGNCCLRLFEELVKRFGGCFYRCLGAAFDQVPGSSSFPT</sequence>
<dbReference type="AlphaFoldDB" id="A0AAE0A4D5"/>
<proteinExistence type="predicted"/>
<evidence type="ECO:0000313" key="2">
    <source>
        <dbReference type="Proteomes" id="UP001281410"/>
    </source>
</evidence>
<evidence type="ECO:0000313" key="1">
    <source>
        <dbReference type="EMBL" id="KAK3199816.1"/>
    </source>
</evidence>
<dbReference type="EMBL" id="JANJYJ010000007">
    <property type="protein sequence ID" value="KAK3199816.1"/>
    <property type="molecule type" value="Genomic_DNA"/>
</dbReference>
<dbReference type="Proteomes" id="UP001281410">
    <property type="component" value="Unassembled WGS sequence"/>
</dbReference>
<comment type="caution">
    <text evidence="1">The sequence shown here is derived from an EMBL/GenBank/DDBJ whole genome shotgun (WGS) entry which is preliminary data.</text>
</comment>
<accession>A0AAE0A4D5</accession>
<reference evidence="1" key="1">
    <citation type="journal article" date="2023" name="Plant J.">
        <title>Genome sequences and population genomics provide insights into the demographic history, inbreeding, and mutation load of two 'living fossil' tree species of Dipteronia.</title>
        <authorList>
            <person name="Feng Y."/>
            <person name="Comes H.P."/>
            <person name="Chen J."/>
            <person name="Zhu S."/>
            <person name="Lu R."/>
            <person name="Zhang X."/>
            <person name="Li P."/>
            <person name="Qiu J."/>
            <person name="Olsen K.M."/>
            <person name="Qiu Y."/>
        </authorList>
    </citation>
    <scope>NUCLEOTIDE SEQUENCE</scope>
    <source>
        <strain evidence="1">NBL</strain>
    </source>
</reference>
<gene>
    <name evidence="1" type="ORF">Dsin_023231</name>
</gene>